<keyword evidence="1" id="KW-1133">Transmembrane helix</keyword>
<proteinExistence type="predicted"/>
<feature type="transmembrane region" description="Helical" evidence="1">
    <location>
        <begin position="142"/>
        <end position="165"/>
    </location>
</feature>
<feature type="transmembrane region" description="Helical" evidence="1">
    <location>
        <begin position="370"/>
        <end position="388"/>
    </location>
</feature>
<dbReference type="InterPro" id="IPR002656">
    <property type="entry name" value="Acyl_transf_3_dom"/>
</dbReference>
<dbReference type="OrthoDB" id="10265389at2759"/>
<dbReference type="AlphaFoldDB" id="A0A9N9WM51"/>
<evidence type="ECO:0000256" key="1">
    <source>
        <dbReference type="SAM" id="Phobius"/>
    </source>
</evidence>
<dbReference type="EMBL" id="OU895877">
    <property type="protein sequence ID" value="CAG9801006.1"/>
    <property type="molecule type" value="Genomic_DNA"/>
</dbReference>
<feature type="transmembrane region" description="Helical" evidence="1">
    <location>
        <begin position="278"/>
        <end position="297"/>
    </location>
</feature>
<dbReference type="PANTHER" id="PTHR11161">
    <property type="entry name" value="O-ACYLTRANSFERASE"/>
    <property type="match status" value="1"/>
</dbReference>
<sequence length="591" mass="68016">MADNEEISKNVYCVTEVYVLKNVSSDTWRLINKYSHPTWATFAHDHLRLGICVNECKKELNMFEIQDSKHDERGMSIVGSLPNYMTKPSQYEGQIIDDINYGPLIDKCVNKRMKKKFGLQVATRINYCNDNEQKSSIIDLNFLNASLFTFICGVVALNVLASLGYGKSSKIIQSFNSSENIKSFLTVNESSDLNILYSIKFYSLLLVIIGHGIMMIGYMFCENGALTEEITWTPFTILINMGRLSIQNFFTIAGFLLGIKFLKPDSELKAAGLLKSIFIRYIGFIPVIILVFLVSLMPTSLLRTDPFLRYYTEKEEIHCKNNFWTNIFMINNFVKPDEPCLQHTWYLAAEFQLFVIGLLIIVLIKRFHRFGIFIGTVCFIVPAIWTVYKVHPSFPGFFSPESGRFLFRNNLFYLKYHLPTYANFDNYFVGLLGSLLYNNTKITQSKLFIKYYHLICVLSVSIYAVGQVIIYLTNFEKSSLLFTIFLTESRKLWGLSLIILIIGCHVNKSRNSAAKFLNWKATVLLGKINLEVYLLHMLIMFILQFGTGPIRATTIESLKFNLSSIFLTYVVSFIVHVFILLPYRKIIKLFT</sequence>
<evidence type="ECO:0000313" key="4">
    <source>
        <dbReference type="Proteomes" id="UP001153620"/>
    </source>
</evidence>
<name>A0A9N9WM51_9DIPT</name>
<feature type="transmembrane region" description="Helical" evidence="1">
    <location>
        <begin position="562"/>
        <end position="583"/>
    </location>
</feature>
<dbReference type="PANTHER" id="PTHR11161:SF22">
    <property type="entry name" value="ACYLTRANSFERASE 3 DOMAIN-CONTAINING PROTEIN-RELATED"/>
    <property type="match status" value="1"/>
</dbReference>
<reference evidence="3" key="2">
    <citation type="submission" date="2022-10" db="EMBL/GenBank/DDBJ databases">
        <authorList>
            <consortium name="ENA_rothamsted_submissions"/>
            <consortium name="culmorum"/>
            <person name="King R."/>
        </authorList>
    </citation>
    <scope>NUCLEOTIDE SEQUENCE</scope>
</reference>
<dbReference type="Pfam" id="PF01757">
    <property type="entry name" value="Acyl_transf_3"/>
    <property type="match status" value="1"/>
</dbReference>
<evidence type="ECO:0000259" key="2">
    <source>
        <dbReference type="Pfam" id="PF01757"/>
    </source>
</evidence>
<gene>
    <name evidence="3" type="ORF">CHIRRI_LOCUS3943</name>
</gene>
<dbReference type="InterPro" id="IPR052728">
    <property type="entry name" value="O2_lipid_transport_reg"/>
</dbReference>
<keyword evidence="1" id="KW-0472">Membrane</keyword>
<dbReference type="Proteomes" id="UP001153620">
    <property type="component" value="Chromosome 1"/>
</dbReference>
<feature type="transmembrane region" description="Helical" evidence="1">
    <location>
        <begin position="201"/>
        <end position="220"/>
    </location>
</feature>
<accession>A0A9N9WM51</accession>
<protein>
    <recommendedName>
        <fullName evidence="2">Acyltransferase 3 domain-containing protein</fullName>
    </recommendedName>
</protein>
<feature type="domain" description="Acyltransferase 3" evidence="2">
    <location>
        <begin position="200"/>
        <end position="575"/>
    </location>
</feature>
<keyword evidence="4" id="KW-1185">Reference proteome</keyword>
<dbReference type="GO" id="GO:0016747">
    <property type="term" value="F:acyltransferase activity, transferring groups other than amino-acyl groups"/>
    <property type="evidence" value="ECO:0007669"/>
    <property type="project" value="InterPro"/>
</dbReference>
<feature type="transmembrane region" description="Helical" evidence="1">
    <location>
        <begin position="530"/>
        <end position="550"/>
    </location>
</feature>
<reference evidence="3" key="1">
    <citation type="submission" date="2022-01" db="EMBL/GenBank/DDBJ databases">
        <authorList>
            <person name="King R."/>
        </authorList>
    </citation>
    <scope>NUCLEOTIDE SEQUENCE</scope>
</reference>
<feature type="transmembrane region" description="Helical" evidence="1">
    <location>
        <begin position="451"/>
        <end position="472"/>
    </location>
</feature>
<evidence type="ECO:0000313" key="3">
    <source>
        <dbReference type="EMBL" id="CAG9801006.1"/>
    </source>
</evidence>
<organism evidence="3 4">
    <name type="scientific">Chironomus riparius</name>
    <dbReference type="NCBI Taxonomy" id="315576"/>
    <lineage>
        <taxon>Eukaryota</taxon>
        <taxon>Metazoa</taxon>
        <taxon>Ecdysozoa</taxon>
        <taxon>Arthropoda</taxon>
        <taxon>Hexapoda</taxon>
        <taxon>Insecta</taxon>
        <taxon>Pterygota</taxon>
        <taxon>Neoptera</taxon>
        <taxon>Endopterygota</taxon>
        <taxon>Diptera</taxon>
        <taxon>Nematocera</taxon>
        <taxon>Chironomoidea</taxon>
        <taxon>Chironomidae</taxon>
        <taxon>Chironominae</taxon>
        <taxon>Chironomus</taxon>
    </lineage>
</organism>
<feature type="transmembrane region" description="Helical" evidence="1">
    <location>
        <begin position="421"/>
        <end position="439"/>
    </location>
</feature>
<keyword evidence="1" id="KW-0812">Transmembrane</keyword>
<feature type="transmembrane region" description="Helical" evidence="1">
    <location>
        <begin position="345"/>
        <end position="363"/>
    </location>
</feature>
<feature type="transmembrane region" description="Helical" evidence="1">
    <location>
        <begin position="232"/>
        <end position="257"/>
    </location>
</feature>